<keyword evidence="2" id="KW-0732">Signal</keyword>
<protein>
    <recommendedName>
        <fullName evidence="5">Extracellular membrane protein CFEM domain-containing protein</fullName>
    </recommendedName>
</protein>
<gene>
    <name evidence="3" type="ORF">BCR33DRAFT_724324</name>
</gene>
<evidence type="ECO:0000313" key="3">
    <source>
        <dbReference type="EMBL" id="ORY30515.1"/>
    </source>
</evidence>
<name>A0A1Y2B8U0_9FUNG</name>
<accession>A0A1Y2B8U0</accession>
<dbReference type="Proteomes" id="UP000193642">
    <property type="component" value="Unassembled WGS sequence"/>
</dbReference>
<keyword evidence="1" id="KW-0812">Transmembrane</keyword>
<feature type="transmembrane region" description="Helical" evidence="1">
    <location>
        <begin position="327"/>
        <end position="354"/>
    </location>
</feature>
<evidence type="ECO:0000256" key="2">
    <source>
        <dbReference type="SAM" id="SignalP"/>
    </source>
</evidence>
<dbReference type="EMBL" id="MCGO01000082">
    <property type="protein sequence ID" value="ORY30515.1"/>
    <property type="molecule type" value="Genomic_DNA"/>
</dbReference>
<keyword evidence="4" id="KW-1185">Reference proteome</keyword>
<comment type="caution">
    <text evidence="3">The sequence shown here is derived from an EMBL/GenBank/DDBJ whole genome shotgun (WGS) entry which is preliminary data.</text>
</comment>
<feature type="chain" id="PRO_5013390783" description="Extracellular membrane protein CFEM domain-containing protein" evidence="2">
    <location>
        <begin position="16"/>
        <end position="390"/>
    </location>
</feature>
<evidence type="ECO:0008006" key="5">
    <source>
        <dbReference type="Google" id="ProtNLM"/>
    </source>
</evidence>
<organism evidence="3 4">
    <name type="scientific">Rhizoclosmatium globosum</name>
    <dbReference type="NCBI Taxonomy" id="329046"/>
    <lineage>
        <taxon>Eukaryota</taxon>
        <taxon>Fungi</taxon>
        <taxon>Fungi incertae sedis</taxon>
        <taxon>Chytridiomycota</taxon>
        <taxon>Chytridiomycota incertae sedis</taxon>
        <taxon>Chytridiomycetes</taxon>
        <taxon>Chytridiales</taxon>
        <taxon>Chytriomycetaceae</taxon>
        <taxon>Rhizoclosmatium</taxon>
    </lineage>
</organism>
<feature type="signal peptide" evidence="2">
    <location>
        <begin position="1"/>
        <end position="15"/>
    </location>
</feature>
<keyword evidence="1" id="KW-1133">Transmembrane helix</keyword>
<evidence type="ECO:0000256" key="1">
    <source>
        <dbReference type="SAM" id="Phobius"/>
    </source>
</evidence>
<dbReference type="OrthoDB" id="2138439at2759"/>
<sequence length="390" mass="40931">MSLITFLLSATLALSQSTRCGVTWQSAQTTCGQPCIYSDDACPLGQHCFASLDTSVCTSGPAAQPVSTFTDPTRRCGVSWEQANSRCGGFCWDLDGQCSNGEKCFADLNAGACNGVGQGMPAVTTGVGIDGGGVTTTTANANVNAGLLTTQAVPVVPTTTTEKVVAVTGPDTSAEVAIPNSTTTSIIPIKTSVQATQSILLPTTQTTTLMVSATTTATATTIKLDTNGLPLLPSCATGCFTTATLFDATLPQILKTFCANETTVATNAYKCALNPCTSSTDQQQTVAYLNAIGEKCTNAGQGTPGWKFSANSTTSENDSGSGGLSGLWIGLIVLFVALFLAILIAVVWMCCCCCRRRKVHRKELYAEERRDHYNHVHVDDSRDHYTHVRV</sequence>
<proteinExistence type="predicted"/>
<reference evidence="3 4" key="1">
    <citation type="submission" date="2016-07" db="EMBL/GenBank/DDBJ databases">
        <title>Pervasive Adenine N6-methylation of Active Genes in Fungi.</title>
        <authorList>
            <consortium name="DOE Joint Genome Institute"/>
            <person name="Mondo S.J."/>
            <person name="Dannebaum R.O."/>
            <person name="Kuo R.C."/>
            <person name="Labutti K."/>
            <person name="Haridas S."/>
            <person name="Kuo A."/>
            <person name="Salamov A."/>
            <person name="Ahrendt S.R."/>
            <person name="Lipzen A."/>
            <person name="Sullivan W."/>
            <person name="Andreopoulos W.B."/>
            <person name="Clum A."/>
            <person name="Lindquist E."/>
            <person name="Daum C."/>
            <person name="Ramamoorthy G.K."/>
            <person name="Gryganskyi A."/>
            <person name="Culley D."/>
            <person name="Magnuson J.K."/>
            <person name="James T.Y."/>
            <person name="O'Malley M.A."/>
            <person name="Stajich J.E."/>
            <person name="Spatafora J.W."/>
            <person name="Visel A."/>
            <person name="Grigoriev I.V."/>
        </authorList>
    </citation>
    <scope>NUCLEOTIDE SEQUENCE [LARGE SCALE GENOMIC DNA]</scope>
    <source>
        <strain evidence="3 4">JEL800</strain>
    </source>
</reference>
<evidence type="ECO:0000313" key="4">
    <source>
        <dbReference type="Proteomes" id="UP000193642"/>
    </source>
</evidence>
<dbReference type="AlphaFoldDB" id="A0A1Y2B8U0"/>
<keyword evidence="1" id="KW-0472">Membrane</keyword>